<feature type="domain" description="Kinesin-like protein KIF2A-like N-terminal" evidence="4">
    <location>
        <begin position="1"/>
        <end position="54"/>
    </location>
</feature>
<gene>
    <name evidence="5" type="ORF">GPUH_LOCUS14914</name>
</gene>
<evidence type="ECO:0000256" key="1">
    <source>
        <dbReference type="ARBA" id="ARBA00022490"/>
    </source>
</evidence>
<dbReference type="WBParaSite" id="GPUH_0001493401-mRNA-1">
    <property type="protein sequence ID" value="GPUH_0001493401-mRNA-1"/>
    <property type="gene ID" value="GPUH_0001493401"/>
</dbReference>
<accession>A0A183E1S3</accession>
<dbReference type="Proteomes" id="UP000271098">
    <property type="component" value="Unassembled WGS sequence"/>
</dbReference>
<evidence type="ECO:0000313" key="7">
    <source>
        <dbReference type="WBParaSite" id="GPUH_0001493401-mRNA-1"/>
    </source>
</evidence>
<dbReference type="InterPro" id="IPR054473">
    <property type="entry name" value="KIF2A-like_N"/>
</dbReference>
<evidence type="ECO:0000313" key="5">
    <source>
        <dbReference type="EMBL" id="VDN24999.1"/>
    </source>
</evidence>
<evidence type="ECO:0000313" key="6">
    <source>
        <dbReference type="Proteomes" id="UP000271098"/>
    </source>
</evidence>
<keyword evidence="6" id="KW-1185">Reference proteome</keyword>
<proteinExistence type="predicted"/>
<dbReference type="AlphaFoldDB" id="A0A183E1S3"/>
<evidence type="ECO:0000256" key="2">
    <source>
        <dbReference type="ARBA" id="ARBA00022701"/>
    </source>
</evidence>
<dbReference type="EMBL" id="UYRT01081797">
    <property type="protein sequence ID" value="VDN24999.1"/>
    <property type="molecule type" value="Genomic_DNA"/>
</dbReference>
<name>A0A183E1S3_9BILA</name>
<evidence type="ECO:0000259" key="4">
    <source>
        <dbReference type="Pfam" id="PF22923"/>
    </source>
</evidence>
<sequence>MERINVGMHVDIRRSDGRVHNAVISEVRKGTQSVTVEWFESGETKGKEVDLKTLLSINPMLAAPPSTSLSMNFVAPAAATNDENRSAPELHSKLTNNNAVENKRRETNVKRINNGAALYTARNGNGPEAGGGGVVVENNRASLLPPPARPQKQQQRFTLNPSCFEAIDLPPGLFSTSALVVHGSTRPGCSNYQHSVEDAHCLRPCF</sequence>
<keyword evidence="1" id="KW-0963">Cytoplasm</keyword>
<dbReference type="GO" id="GO:0005874">
    <property type="term" value="C:microtubule"/>
    <property type="evidence" value="ECO:0007669"/>
    <property type="project" value="UniProtKB-KW"/>
</dbReference>
<keyword evidence="2" id="KW-0493">Microtubule</keyword>
<dbReference type="OrthoDB" id="3176171at2759"/>
<reference evidence="5 6" key="2">
    <citation type="submission" date="2018-11" db="EMBL/GenBank/DDBJ databases">
        <authorList>
            <consortium name="Pathogen Informatics"/>
        </authorList>
    </citation>
    <scope>NUCLEOTIDE SEQUENCE [LARGE SCALE GENOMIC DNA]</scope>
</reference>
<keyword evidence="3" id="KW-0175">Coiled coil</keyword>
<protein>
    <submittedName>
        <fullName evidence="7">Kinesin motor domain-containing protein</fullName>
    </submittedName>
</protein>
<dbReference type="Pfam" id="PF22923">
    <property type="entry name" value="KIF2A-like_1st"/>
    <property type="match status" value="1"/>
</dbReference>
<organism evidence="7">
    <name type="scientific">Gongylonema pulchrum</name>
    <dbReference type="NCBI Taxonomy" id="637853"/>
    <lineage>
        <taxon>Eukaryota</taxon>
        <taxon>Metazoa</taxon>
        <taxon>Ecdysozoa</taxon>
        <taxon>Nematoda</taxon>
        <taxon>Chromadorea</taxon>
        <taxon>Rhabditida</taxon>
        <taxon>Spirurina</taxon>
        <taxon>Spiruromorpha</taxon>
        <taxon>Spiruroidea</taxon>
        <taxon>Gongylonematidae</taxon>
        <taxon>Gongylonema</taxon>
    </lineage>
</organism>
<reference evidence="7" key="1">
    <citation type="submission" date="2016-06" db="UniProtKB">
        <authorList>
            <consortium name="WormBaseParasite"/>
        </authorList>
    </citation>
    <scope>IDENTIFICATION</scope>
</reference>
<evidence type="ECO:0000256" key="3">
    <source>
        <dbReference type="ARBA" id="ARBA00023054"/>
    </source>
</evidence>